<dbReference type="PROSITE" id="PS50011">
    <property type="entry name" value="PROTEIN_KINASE_DOM"/>
    <property type="match status" value="1"/>
</dbReference>
<dbReference type="InterPro" id="IPR001245">
    <property type="entry name" value="Ser-Thr/Tyr_kinase_cat_dom"/>
</dbReference>
<dbReference type="PROSITE" id="PS50082">
    <property type="entry name" value="WD_REPEATS_2"/>
    <property type="match status" value="6"/>
</dbReference>
<feature type="domain" description="Protein kinase" evidence="9">
    <location>
        <begin position="206"/>
        <end position="467"/>
    </location>
</feature>
<evidence type="ECO:0000259" key="9">
    <source>
        <dbReference type="PROSITE" id="PS50011"/>
    </source>
</evidence>
<dbReference type="CDD" id="cd21037">
    <property type="entry name" value="MLKL_NTD"/>
    <property type="match status" value="1"/>
</dbReference>
<evidence type="ECO:0000256" key="1">
    <source>
        <dbReference type="ARBA" id="ARBA00022527"/>
    </source>
</evidence>
<feature type="repeat" description="WD" evidence="6">
    <location>
        <begin position="756"/>
        <end position="791"/>
    </location>
</feature>
<sequence>AFSILRFIWSSIQQAQASKGQLEALAQSIAQLLKALDEEYSTGRLLQVKTSTPLADLLRLLEDISSFIQKEALCGFLKLLFTKDQRIAQIDGYYRRIDDSIQSFQISALLDIRGWTKRNNDAREVDQQVLNEQLLKLETNQQRLMETLNMHQHNVMSMMVSLKRRLDHLSDGEREQQFFSHTLRYLTTVSGRQVKMESWMIMSYEVEFGPLIGSGGFGQVFKGNWNGTPVALKVLRTAAGITPSSTAIRREIETWSMLRHTHVLQFLGANEMDDRPFIVMPYLKNGNVRDYVQNYPDCDRLQICHHVCQGLVYLHSRNIIHGDLKCLNVLIDDSGKGVLCDFGLSRLKADATSRDVSADGMRTMGSRNWMAPEQLVSGSLKQPCDVYAFGMTMYEIFANEVPLGNIDHANFIELVVRQNVRPERPDGEEAAQLTDAIWELAEKCWVKDPKHRPIASAVCTTLSHLSSTPSIPRSTPISPSPPSTPPRHLVIRGHTAAVWSAVFSPDGKHIISGSSDRTICVWDAQTPNLVLGPLKVHTDEVSTVAVSPTGGQMASGGTDGTIVVWDTVAGKPAGGLLEGHTKSVWTVSFSPDGERIVSGSMDKTIRIWDVQTGRLLVGPLSGHTAPVTSVAFSGNGTRIASGSEDKTVRVWDATSGRLFWGPLIGHRSEVSFVAFSPDAKRIISLSLNGIVCVWNVETQALVSGPSLRHTEGALVVGFLARKALRGVSPDGKWVVVGYHNTAVVRDSQTGLLAASLEGHTDHILSLGFSPDSSCIVSASQDKTIRVHTLNL</sequence>
<proteinExistence type="predicted"/>
<dbReference type="Gene3D" id="1.10.510.10">
    <property type="entry name" value="Transferase(Phosphotransferase) domain 1"/>
    <property type="match status" value="1"/>
</dbReference>
<feature type="repeat" description="WD" evidence="6">
    <location>
        <begin position="577"/>
        <end position="618"/>
    </location>
</feature>
<dbReference type="PROSITE" id="PS00678">
    <property type="entry name" value="WD_REPEATS_1"/>
    <property type="match status" value="4"/>
</dbReference>
<dbReference type="Pfam" id="PF07714">
    <property type="entry name" value="PK_Tyr_Ser-Thr"/>
    <property type="match status" value="1"/>
</dbReference>
<dbReference type="PANTHER" id="PTHR44129">
    <property type="entry name" value="WD REPEAT-CONTAINING PROTEIN POP1"/>
    <property type="match status" value="1"/>
</dbReference>
<dbReference type="SUPFAM" id="SSF50978">
    <property type="entry name" value="WD40 repeat-like"/>
    <property type="match status" value="1"/>
</dbReference>
<dbReference type="PROSITE" id="PS00108">
    <property type="entry name" value="PROTEIN_KINASE_ST"/>
    <property type="match status" value="1"/>
</dbReference>
<keyword evidence="11" id="KW-1185">Reference proteome</keyword>
<dbReference type="AlphaFoldDB" id="A0A0C3F1Z3"/>
<feature type="repeat" description="WD" evidence="6">
    <location>
        <begin position="491"/>
        <end position="532"/>
    </location>
</feature>
<dbReference type="PROSITE" id="PS00107">
    <property type="entry name" value="PROTEIN_KINASE_ATP"/>
    <property type="match status" value="1"/>
</dbReference>
<dbReference type="InterPro" id="IPR001680">
    <property type="entry name" value="WD40_rpt"/>
</dbReference>
<evidence type="ECO:0000256" key="7">
    <source>
        <dbReference type="PROSITE-ProRule" id="PRU10141"/>
    </source>
</evidence>
<gene>
    <name evidence="10" type="ORF">PILCRDRAFT_715514</name>
</gene>
<keyword evidence="1" id="KW-0808">Transferase</keyword>
<dbReference type="Gene3D" id="1.20.930.20">
    <property type="entry name" value="Adaptor protein Cbl, N-terminal domain"/>
    <property type="match status" value="1"/>
</dbReference>
<evidence type="ECO:0000313" key="11">
    <source>
        <dbReference type="Proteomes" id="UP000054166"/>
    </source>
</evidence>
<evidence type="ECO:0000256" key="8">
    <source>
        <dbReference type="SAM" id="MobiDB-lite"/>
    </source>
</evidence>
<dbReference type="EMBL" id="KN833069">
    <property type="protein sequence ID" value="KIM73991.1"/>
    <property type="molecule type" value="Genomic_DNA"/>
</dbReference>
<dbReference type="PRINTS" id="PR00320">
    <property type="entry name" value="GPROTEINBRPT"/>
</dbReference>
<dbReference type="Pfam" id="PF00400">
    <property type="entry name" value="WD40"/>
    <property type="match status" value="6"/>
</dbReference>
<dbReference type="InParanoid" id="A0A0C3F1Z3"/>
<dbReference type="GO" id="GO:0005524">
    <property type="term" value="F:ATP binding"/>
    <property type="evidence" value="ECO:0007669"/>
    <property type="project" value="UniProtKB-UniRule"/>
</dbReference>
<evidence type="ECO:0000313" key="10">
    <source>
        <dbReference type="EMBL" id="KIM73991.1"/>
    </source>
</evidence>
<protein>
    <recommendedName>
        <fullName evidence="9">Protein kinase domain-containing protein</fullName>
    </recommendedName>
</protein>
<keyword evidence="4 7" id="KW-0547">Nucleotide-binding</keyword>
<feature type="binding site" evidence="7">
    <location>
        <position position="233"/>
    </location>
    <ligand>
        <name>ATP</name>
        <dbReference type="ChEBI" id="CHEBI:30616"/>
    </ligand>
</feature>
<dbReference type="CDD" id="cd00200">
    <property type="entry name" value="WD40"/>
    <property type="match status" value="1"/>
</dbReference>
<evidence type="ECO:0000256" key="4">
    <source>
        <dbReference type="ARBA" id="ARBA00022741"/>
    </source>
</evidence>
<dbReference type="GO" id="GO:0007166">
    <property type="term" value="P:cell surface receptor signaling pathway"/>
    <property type="evidence" value="ECO:0007669"/>
    <property type="project" value="InterPro"/>
</dbReference>
<evidence type="ECO:0000256" key="3">
    <source>
        <dbReference type="ARBA" id="ARBA00022737"/>
    </source>
</evidence>
<dbReference type="STRING" id="765440.A0A0C3F1Z3"/>
<name>A0A0C3F1Z3_PILCF</name>
<keyword evidence="5 7" id="KW-0067">ATP-binding</keyword>
<dbReference type="InterPro" id="IPR059179">
    <property type="entry name" value="MLKL-like_MCAfunc"/>
</dbReference>
<dbReference type="Gene3D" id="2.130.10.10">
    <property type="entry name" value="YVTN repeat-like/Quinoprotein amine dehydrogenase"/>
    <property type="match status" value="3"/>
</dbReference>
<dbReference type="InterPro" id="IPR011009">
    <property type="entry name" value="Kinase-like_dom_sf"/>
</dbReference>
<evidence type="ECO:0000256" key="5">
    <source>
        <dbReference type="ARBA" id="ARBA00022840"/>
    </source>
</evidence>
<reference evidence="10 11" key="1">
    <citation type="submission" date="2014-04" db="EMBL/GenBank/DDBJ databases">
        <authorList>
            <consortium name="DOE Joint Genome Institute"/>
            <person name="Kuo A."/>
            <person name="Tarkka M."/>
            <person name="Buscot F."/>
            <person name="Kohler A."/>
            <person name="Nagy L.G."/>
            <person name="Floudas D."/>
            <person name="Copeland A."/>
            <person name="Barry K.W."/>
            <person name="Cichocki N."/>
            <person name="Veneault-Fourrey C."/>
            <person name="LaButti K."/>
            <person name="Lindquist E.A."/>
            <person name="Lipzen A."/>
            <person name="Lundell T."/>
            <person name="Morin E."/>
            <person name="Murat C."/>
            <person name="Sun H."/>
            <person name="Tunlid A."/>
            <person name="Henrissat B."/>
            <person name="Grigoriev I.V."/>
            <person name="Hibbett D.S."/>
            <person name="Martin F."/>
            <person name="Nordberg H.P."/>
            <person name="Cantor M.N."/>
            <person name="Hua S.X."/>
        </authorList>
    </citation>
    <scope>NUCLEOTIDE SEQUENCE [LARGE SCALE GENOMIC DNA]</scope>
    <source>
        <strain evidence="10 11">F 1598</strain>
    </source>
</reference>
<dbReference type="InterPro" id="IPR008271">
    <property type="entry name" value="Ser/Thr_kinase_AS"/>
</dbReference>
<keyword evidence="1" id="KW-0418">Kinase</keyword>
<keyword evidence="2 6" id="KW-0853">WD repeat</keyword>
<dbReference type="SUPFAM" id="SSF56112">
    <property type="entry name" value="Protein kinase-like (PK-like)"/>
    <property type="match status" value="1"/>
</dbReference>
<reference evidence="11" key="2">
    <citation type="submission" date="2015-01" db="EMBL/GenBank/DDBJ databases">
        <title>Evolutionary Origins and Diversification of the Mycorrhizal Mutualists.</title>
        <authorList>
            <consortium name="DOE Joint Genome Institute"/>
            <consortium name="Mycorrhizal Genomics Consortium"/>
            <person name="Kohler A."/>
            <person name="Kuo A."/>
            <person name="Nagy L.G."/>
            <person name="Floudas D."/>
            <person name="Copeland A."/>
            <person name="Barry K.W."/>
            <person name="Cichocki N."/>
            <person name="Veneault-Fourrey C."/>
            <person name="LaButti K."/>
            <person name="Lindquist E.A."/>
            <person name="Lipzen A."/>
            <person name="Lundell T."/>
            <person name="Morin E."/>
            <person name="Murat C."/>
            <person name="Riley R."/>
            <person name="Ohm R."/>
            <person name="Sun H."/>
            <person name="Tunlid A."/>
            <person name="Henrissat B."/>
            <person name="Grigoriev I.V."/>
            <person name="Hibbett D.S."/>
            <person name="Martin F."/>
        </authorList>
    </citation>
    <scope>NUCLEOTIDE SEQUENCE [LARGE SCALE GENOMIC DNA]</scope>
    <source>
        <strain evidence="11">F 1598</strain>
    </source>
</reference>
<dbReference type="InterPro" id="IPR019775">
    <property type="entry name" value="WD40_repeat_CS"/>
</dbReference>
<dbReference type="InterPro" id="IPR020472">
    <property type="entry name" value="WD40_PAC1"/>
</dbReference>
<feature type="repeat" description="WD" evidence="6">
    <location>
        <begin position="663"/>
        <end position="704"/>
    </location>
</feature>
<feature type="repeat" description="WD" evidence="6">
    <location>
        <begin position="534"/>
        <end position="566"/>
    </location>
</feature>
<keyword evidence="1" id="KW-0723">Serine/threonine-protein kinase</keyword>
<dbReference type="InterPro" id="IPR036537">
    <property type="entry name" value="Adaptor_Cbl_N_dom_sf"/>
</dbReference>
<dbReference type="InterPro" id="IPR050349">
    <property type="entry name" value="WD_LIS1/nudF_dynein_reg"/>
</dbReference>
<evidence type="ECO:0000256" key="2">
    <source>
        <dbReference type="ARBA" id="ARBA00022574"/>
    </source>
</evidence>
<dbReference type="PROSITE" id="PS50294">
    <property type="entry name" value="WD_REPEATS_REGION"/>
    <property type="match status" value="6"/>
</dbReference>
<dbReference type="SMART" id="SM00220">
    <property type="entry name" value="S_TKc"/>
    <property type="match status" value="1"/>
</dbReference>
<keyword evidence="3" id="KW-0677">Repeat</keyword>
<organism evidence="10 11">
    <name type="scientific">Piloderma croceum (strain F 1598)</name>
    <dbReference type="NCBI Taxonomy" id="765440"/>
    <lineage>
        <taxon>Eukaryota</taxon>
        <taxon>Fungi</taxon>
        <taxon>Dikarya</taxon>
        <taxon>Basidiomycota</taxon>
        <taxon>Agaricomycotina</taxon>
        <taxon>Agaricomycetes</taxon>
        <taxon>Agaricomycetidae</taxon>
        <taxon>Atheliales</taxon>
        <taxon>Atheliaceae</taxon>
        <taxon>Piloderma</taxon>
    </lineage>
</organism>
<dbReference type="InterPro" id="IPR000719">
    <property type="entry name" value="Prot_kinase_dom"/>
</dbReference>
<dbReference type="Proteomes" id="UP000054166">
    <property type="component" value="Unassembled WGS sequence"/>
</dbReference>
<feature type="repeat" description="WD" evidence="6">
    <location>
        <begin position="620"/>
        <end position="657"/>
    </location>
</feature>
<evidence type="ECO:0000256" key="6">
    <source>
        <dbReference type="PROSITE-ProRule" id="PRU00221"/>
    </source>
</evidence>
<dbReference type="InterPro" id="IPR015943">
    <property type="entry name" value="WD40/YVTN_repeat-like_dom_sf"/>
</dbReference>
<dbReference type="GO" id="GO:0004674">
    <property type="term" value="F:protein serine/threonine kinase activity"/>
    <property type="evidence" value="ECO:0007669"/>
    <property type="project" value="UniProtKB-KW"/>
</dbReference>
<dbReference type="HOGENOM" id="CLU_000288_135_4_1"/>
<feature type="non-terminal residue" evidence="10">
    <location>
        <position position="1"/>
    </location>
</feature>
<dbReference type="InterPro" id="IPR017441">
    <property type="entry name" value="Protein_kinase_ATP_BS"/>
</dbReference>
<feature type="compositionally biased region" description="Low complexity" evidence="8">
    <location>
        <begin position="467"/>
        <end position="477"/>
    </location>
</feature>
<dbReference type="OrthoDB" id="10261027at2759"/>
<accession>A0A0C3F1Z3</accession>
<feature type="region of interest" description="Disordered" evidence="8">
    <location>
        <begin position="467"/>
        <end position="486"/>
    </location>
</feature>
<dbReference type="PRINTS" id="PR00109">
    <property type="entry name" value="TYRKINASE"/>
</dbReference>
<dbReference type="InterPro" id="IPR036322">
    <property type="entry name" value="WD40_repeat_dom_sf"/>
</dbReference>
<dbReference type="SMART" id="SM00320">
    <property type="entry name" value="WD40"/>
    <property type="match status" value="6"/>
</dbReference>